<feature type="region of interest" description="Disordered" evidence="1">
    <location>
        <begin position="532"/>
        <end position="551"/>
    </location>
</feature>
<feature type="compositionally biased region" description="Low complexity" evidence="1">
    <location>
        <begin position="305"/>
        <end position="314"/>
    </location>
</feature>
<feature type="compositionally biased region" description="Low complexity" evidence="1">
    <location>
        <begin position="451"/>
        <end position="466"/>
    </location>
</feature>
<keyword evidence="2" id="KW-0812">Transmembrane</keyword>
<proteinExistence type="predicted"/>
<feature type="compositionally biased region" description="Polar residues" evidence="1">
    <location>
        <begin position="1"/>
        <end position="11"/>
    </location>
</feature>
<feature type="transmembrane region" description="Helical" evidence="2">
    <location>
        <begin position="611"/>
        <end position="632"/>
    </location>
</feature>
<reference evidence="3" key="1">
    <citation type="journal article" date="2019" name="Beilstein J. Org. Chem.">
        <title>Nanangenines: drimane sesquiterpenoids as the dominant metabolite cohort of a novel Australian fungus, Aspergillus nanangensis.</title>
        <authorList>
            <person name="Lacey H.J."/>
            <person name="Gilchrist C.L.M."/>
            <person name="Crombie A."/>
            <person name="Kalaitzis J.A."/>
            <person name="Vuong D."/>
            <person name="Rutledge P.J."/>
            <person name="Turner P."/>
            <person name="Pitt J.I."/>
            <person name="Lacey E."/>
            <person name="Chooi Y.H."/>
            <person name="Piggott A.M."/>
        </authorList>
    </citation>
    <scope>NUCLEOTIDE SEQUENCE</scope>
    <source>
        <strain evidence="3">MST-FP2251</strain>
    </source>
</reference>
<feature type="region of interest" description="Disordered" evidence="1">
    <location>
        <begin position="338"/>
        <end position="371"/>
    </location>
</feature>
<feature type="region of interest" description="Disordered" evidence="1">
    <location>
        <begin position="125"/>
        <end position="219"/>
    </location>
</feature>
<feature type="region of interest" description="Disordered" evidence="1">
    <location>
        <begin position="1"/>
        <end position="81"/>
    </location>
</feature>
<feature type="compositionally biased region" description="Basic and acidic residues" evidence="1">
    <location>
        <begin position="148"/>
        <end position="159"/>
    </location>
</feature>
<keyword evidence="2" id="KW-0472">Membrane</keyword>
<organism evidence="3 4">
    <name type="scientific">Aspergillus nanangensis</name>
    <dbReference type="NCBI Taxonomy" id="2582783"/>
    <lineage>
        <taxon>Eukaryota</taxon>
        <taxon>Fungi</taxon>
        <taxon>Dikarya</taxon>
        <taxon>Ascomycota</taxon>
        <taxon>Pezizomycotina</taxon>
        <taxon>Eurotiomycetes</taxon>
        <taxon>Eurotiomycetidae</taxon>
        <taxon>Eurotiales</taxon>
        <taxon>Aspergillaceae</taxon>
        <taxon>Aspergillus</taxon>
        <taxon>Aspergillus subgen. Circumdati</taxon>
    </lineage>
</organism>
<comment type="caution">
    <text evidence="3">The sequence shown here is derived from an EMBL/GenBank/DDBJ whole genome shotgun (WGS) entry which is preliminary data.</text>
</comment>
<keyword evidence="2" id="KW-1133">Transmembrane helix</keyword>
<feature type="compositionally biased region" description="Low complexity" evidence="1">
    <location>
        <begin position="269"/>
        <end position="282"/>
    </location>
</feature>
<dbReference type="AlphaFoldDB" id="A0AAD4CBC6"/>
<gene>
    <name evidence="3" type="ORF">FE257_003769</name>
</gene>
<protein>
    <recommendedName>
        <fullName evidence="5">Serine-rich protein</fullName>
    </recommendedName>
</protein>
<evidence type="ECO:0000256" key="2">
    <source>
        <dbReference type="SAM" id="Phobius"/>
    </source>
</evidence>
<keyword evidence="4" id="KW-1185">Reference proteome</keyword>
<evidence type="ECO:0000256" key="1">
    <source>
        <dbReference type="SAM" id="MobiDB-lite"/>
    </source>
</evidence>
<feature type="compositionally biased region" description="Polar residues" evidence="1">
    <location>
        <begin position="186"/>
        <end position="207"/>
    </location>
</feature>
<evidence type="ECO:0000313" key="4">
    <source>
        <dbReference type="Proteomes" id="UP001194746"/>
    </source>
</evidence>
<dbReference type="Proteomes" id="UP001194746">
    <property type="component" value="Unassembled WGS sequence"/>
</dbReference>
<feature type="transmembrane region" description="Helical" evidence="2">
    <location>
        <begin position="676"/>
        <end position="695"/>
    </location>
</feature>
<accession>A0AAD4CBC6</accession>
<feature type="compositionally biased region" description="Polar residues" evidence="1">
    <location>
        <begin position="339"/>
        <end position="355"/>
    </location>
</feature>
<feature type="region of interest" description="Disordered" evidence="1">
    <location>
        <begin position="265"/>
        <end position="320"/>
    </location>
</feature>
<evidence type="ECO:0008006" key="5">
    <source>
        <dbReference type="Google" id="ProtNLM"/>
    </source>
</evidence>
<dbReference type="EMBL" id="VCAU01000171">
    <property type="protein sequence ID" value="KAF9883311.1"/>
    <property type="molecule type" value="Genomic_DNA"/>
</dbReference>
<evidence type="ECO:0000313" key="3">
    <source>
        <dbReference type="EMBL" id="KAF9883311.1"/>
    </source>
</evidence>
<reference evidence="3" key="2">
    <citation type="submission" date="2020-02" db="EMBL/GenBank/DDBJ databases">
        <authorList>
            <person name="Gilchrist C.L.M."/>
            <person name="Chooi Y.-H."/>
        </authorList>
    </citation>
    <scope>NUCLEOTIDE SEQUENCE</scope>
    <source>
        <strain evidence="3">MST-FP2251</strain>
    </source>
</reference>
<feature type="region of interest" description="Disordered" evidence="1">
    <location>
        <begin position="395"/>
        <end position="422"/>
    </location>
</feature>
<name>A0AAD4CBC6_ASPNN</name>
<feature type="compositionally biased region" description="Polar residues" evidence="1">
    <location>
        <begin position="22"/>
        <end position="32"/>
    </location>
</feature>
<feature type="region of interest" description="Disordered" evidence="1">
    <location>
        <begin position="445"/>
        <end position="473"/>
    </location>
</feature>
<sequence>MRSTDFSTNSPPRRRALHERNPSQTNENSPPSSLRAVSDRYNEQHEEENDVYTSTPFPTKPEQVLLPRPGKGQDFIPDSRFHVDEAPNESTATLSTDISYLGDSSLIDHSVGDAWDLSSTFDAANTPSQVWEDDPASSKSSFPDTSLIEDKPFDRKSDEDSLAAYSDDDPTNTLPPAAPTIKNVASDAQFSHPSQPDNGTSSNSSPNVVPIGPPSSPNFMALDSSSLNFVRLGASSIPDSGSRSNSLSSLNSLGTVIRYAGAAPWTHGSSEQSSSRSHSFRSNPPYNYMPSSRSNSTRPRERSNSRSATSSSRSGPPSDIQAIADSALFIQYPTIREPSASSSRLDVSNVTDTSNPPRPHAPTPTEDHTSECFESHLSTVTSRWSAECESSFISKAEDRAENTPGPSRPSAALIRQQPPSSSVWLVNPKDSGESLDNISNLPVRGVHSRFPHSLSSGSRSRQNSLRSIKRPGTGSSFALNVIPTWARMYYGLDGQTANPALSLVEGSRPPTARSTTSKSHALDLISTAVSRPETQQSVQWETPPDPRDPRSHWVEGLEITERIATRNQLRHSWSPHLFPDRRAVRQRGTAWGAPSMDSRTEPLLGRRNIQVWSFCLGFMCPPTWFIASFLPLPPKPEMALEDDSEPELDATLKVRLLELERKRYENARWWRNLNRWMTPLGLVIIAIIIILAVVGTKVGF</sequence>